<evidence type="ECO:0000256" key="1">
    <source>
        <dbReference type="ARBA" id="ARBA00004123"/>
    </source>
</evidence>
<dbReference type="PANTHER" id="PTHR46481:SF10">
    <property type="entry name" value="ZINC FINGER BED DOMAIN-CONTAINING PROTEIN 39"/>
    <property type="match status" value="1"/>
</dbReference>
<feature type="compositionally biased region" description="Basic and acidic residues" evidence="9">
    <location>
        <begin position="408"/>
        <end position="421"/>
    </location>
</feature>
<evidence type="ECO:0000259" key="11">
    <source>
        <dbReference type="Pfam" id="PF05699"/>
    </source>
</evidence>
<keyword evidence="4" id="KW-0862">Zinc</keyword>
<gene>
    <name evidence="12" type="ORF">CHRIB12_LOCUS22917</name>
</gene>
<dbReference type="InterPro" id="IPR003656">
    <property type="entry name" value="Znf_BED"/>
</dbReference>
<dbReference type="VEuPathDB" id="FungiDB:RhiirFUN_000989"/>
<comment type="subcellular location">
    <subcellularLocation>
        <location evidence="1">Nucleus</location>
    </subcellularLocation>
</comment>
<evidence type="ECO:0000256" key="7">
    <source>
        <dbReference type="ARBA" id="ARBA00023163"/>
    </source>
</evidence>
<feature type="region of interest" description="Disordered" evidence="9">
    <location>
        <begin position="388"/>
        <end position="421"/>
    </location>
</feature>
<dbReference type="OrthoDB" id="2427034at2759"/>
<dbReference type="GO" id="GO:0008270">
    <property type="term" value="F:zinc ion binding"/>
    <property type="evidence" value="ECO:0007669"/>
    <property type="project" value="UniProtKB-KW"/>
</dbReference>
<evidence type="ECO:0008006" key="14">
    <source>
        <dbReference type="Google" id="ProtNLM"/>
    </source>
</evidence>
<evidence type="ECO:0000256" key="3">
    <source>
        <dbReference type="ARBA" id="ARBA00022771"/>
    </source>
</evidence>
<dbReference type="GO" id="GO:0003677">
    <property type="term" value="F:DNA binding"/>
    <property type="evidence" value="ECO:0007669"/>
    <property type="project" value="UniProtKB-KW"/>
</dbReference>
<evidence type="ECO:0000256" key="4">
    <source>
        <dbReference type="ARBA" id="ARBA00022833"/>
    </source>
</evidence>
<dbReference type="VEuPathDB" id="FungiDB:RhiirFUN_026152"/>
<dbReference type="EMBL" id="CAGKOT010000083">
    <property type="protein sequence ID" value="CAB5393586.1"/>
    <property type="molecule type" value="Genomic_DNA"/>
</dbReference>
<keyword evidence="6" id="KW-0238">DNA-binding</keyword>
<keyword evidence="8" id="KW-0539">Nucleus</keyword>
<sequence>MSASMFYPSDADSDEDSHTTHSTQSSKTRKKRKANIVSDRSNKSHTSFFFRINENDSDLVYCKICEYDLSGSYRKPYAYTRKGGNTSSMIAHLRDKHGITKDNFTNYLDEYREPKWDQSHQTQVTDYYSSSKLCSAKRQELLARKLIQFIIHFVLPLYILQNRFFHEFIYACEPGFRIPCDKTTKGLIHEAYEWSYNQLSALLRSSQAQRLHKAQKAQNESNQAEGDVQSPLDLLTDVKTRWNSTYLAWKRLLELHNSIRFVSTSLLSKSDRASQKEGEKLERLCLSVGEKEFLQEVVKLLEPIEIVTRHLCGANYPTLNLVHPYMESLKKKFAPRSDKNETVDTYLNLVYGEGYEENDDDEITDDDIPDAGTRQQWQYAHCQFHQRMSARGRGRERTQQGSSRKRTRTDSVAEDTNKVEDLPPVNTTNLLEKVRAAIYLSLDELWAIPTDTALIATFLDPRFKHFKWSTNSERDRANQLVKKLYDELKINLRVPDDIEHRSLEENNDDNDNLFSDLEGNFTQTNTEEEDEVSRYVKLQDIRVKDDPLMWWLNHRDSFPTLAQLARKYLSIPATSVPSERLFLDAGNHISAKRTRLAPDLVNKVLFLKRNNTHFEMFPPQEG</sequence>
<evidence type="ECO:0000313" key="12">
    <source>
        <dbReference type="EMBL" id="CAB5393586.1"/>
    </source>
</evidence>
<accession>A0A915ZWC2</accession>
<evidence type="ECO:0000259" key="10">
    <source>
        <dbReference type="Pfam" id="PF02892"/>
    </source>
</evidence>
<reference evidence="12" key="1">
    <citation type="submission" date="2020-05" db="EMBL/GenBank/DDBJ databases">
        <authorList>
            <person name="Rincon C."/>
            <person name="Sanders R I."/>
            <person name="Robbins C."/>
            <person name="Chaturvedi A."/>
        </authorList>
    </citation>
    <scope>NUCLEOTIDE SEQUENCE</scope>
    <source>
        <strain evidence="12">CHB12</strain>
    </source>
</reference>
<proteinExistence type="predicted"/>
<dbReference type="PANTHER" id="PTHR46481">
    <property type="entry name" value="ZINC FINGER BED DOMAIN-CONTAINING PROTEIN 4"/>
    <property type="match status" value="1"/>
</dbReference>
<keyword evidence="2" id="KW-0479">Metal-binding</keyword>
<feature type="domain" description="HAT C-terminal dimerisation" evidence="11">
    <location>
        <begin position="532"/>
        <end position="610"/>
    </location>
</feature>
<evidence type="ECO:0000313" key="13">
    <source>
        <dbReference type="Proteomes" id="UP000684084"/>
    </source>
</evidence>
<evidence type="ECO:0000256" key="5">
    <source>
        <dbReference type="ARBA" id="ARBA00023015"/>
    </source>
</evidence>
<dbReference type="Proteomes" id="UP000684084">
    <property type="component" value="Unassembled WGS sequence"/>
</dbReference>
<keyword evidence="3" id="KW-0863">Zinc-finger</keyword>
<comment type="caution">
    <text evidence="12">The sequence shown here is derived from an EMBL/GenBank/DDBJ whole genome shotgun (WGS) entry which is preliminary data.</text>
</comment>
<name>A0A915ZWC2_9GLOM</name>
<dbReference type="GO" id="GO:0005634">
    <property type="term" value="C:nucleus"/>
    <property type="evidence" value="ECO:0007669"/>
    <property type="project" value="UniProtKB-SubCell"/>
</dbReference>
<protein>
    <recommendedName>
        <fullName evidence="14">Zinc finger bed domain-containing protein 1-like</fullName>
    </recommendedName>
</protein>
<keyword evidence="7" id="KW-0804">Transcription</keyword>
<dbReference type="InterPro" id="IPR052035">
    <property type="entry name" value="ZnF_BED_domain_contain"/>
</dbReference>
<dbReference type="GO" id="GO:0046983">
    <property type="term" value="F:protein dimerization activity"/>
    <property type="evidence" value="ECO:0007669"/>
    <property type="project" value="InterPro"/>
</dbReference>
<evidence type="ECO:0000256" key="8">
    <source>
        <dbReference type="ARBA" id="ARBA00023242"/>
    </source>
</evidence>
<feature type="domain" description="BED-type" evidence="10">
    <location>
        <begin position="49"/>
        <end position="97"/>
    </location>
</feature>
<organism evidence="12 13">
    <name type="scientific">Rhizophagus irregularis</name>
    <dbReference type="NCBI Taxonomy" id="588596"/>
    <lineage>
        <taxon>Eukaryota</taxon>
        <taxon>Fungi</taxon>
        <taxon>Fungi incertae sedis</taxon>
        <taxon>Mucoromycota</taxon>
        <taxon>Glomeromycotina</taxon>
        <taxon>Glomeromycetes</taxon>
        <taxon>Glomerales</taxon>
        <taxon>Glomeraceae</taxon>
        <taxon>Rhizophagus</taxon>
    </lineage>
</organism>
<feature type="region of interest" description="Disordered" evidence="9">
    <location>
        <begin position="1"/>
        <end position="39"/>
    </location>
</feature>
<evidence type="ECO:0000256" key="2">
    <source>
        <dbReference type="ARBA" id="ARBA00022723"/>
    </source>
</evidence>
<dbReference type="AlphaFoldDB" id="A0A915ZWC2"/>
<dbReference type="InterPro" id="IPR008906">
    <property type="entry name" value="HATC_C_dom"/>
</dbReference>
<evidence type="ECO:0000256" key="9">
    <source>
        <dbReference type="SAM" id="MobiDB-lite"/>
    </source>
</evidence>
<evidence type="ECO:0000256" key="6">
    <source>
        <dbReference type="ARBA" id="ARBA00023125"/>
    </source>
</evidence>
<dbReference type="Pfam" id="PF05699">
    <property type="entry name" value="Dimer_Tnp_hAT"/>
    <property type="match status" value="1"/>
</dbReference>
<keyword evidence="5" id="KW-0805">Transcription regulation</keyword>
<dbReference type="Pfam" id="PF02892">
    <property type="entry name" value="zf-BED"/>
    <property type="match status" value="1"/>
</dbReference>